<dbReference type="EMBL" id="CYYV01000005">
    <property type="protein sequence ID" value="CUO07824.1"/>
    <property type="molecule type" value="Genomic_DNA"/>
</dbReference>
<dbReference type="InterPro" id="IPR036388">
    <property type="entry name" value="WH-like_DNA-bd_sf"/>
</dbReference>
<reference evidence="1 2" key="1">
    <citation type="submission" date="2015-09" db="EMBL/GenBank/DDBJ databases">
        <authorList>
            <consortium name="Pathogen Informatics"/>
        </authorList>
    </citation>
    <scope>NUCLEOTIDE SEQUENCE [LARGE SCALE GENOMIC DNA]</scope>
    <source>
        <strain evidence="1 2">2789STDY5608849</strain>
    </source>
</reference>
<dbReference type="InterPro" id="IPR036390">
    <property type="entry name" value="WH_DNA-bd_sf"/>
</dbReference>
<evidence type="ECO:0000313" key="1">
    <source>
        <dbReference type="EMBL" id="CUO07824.1"/>
    </source>
</evidence>
<accession>A0A174C3V7</accession>
<dbReference type="Gene3D" id="1.10.10.10">
    <property type="entry name" value="Winged helix-like DNA-binding domain superfamily/Winged helix DNA-binding domain"/>
    <property type="match status" value="1"/>
</dbReference>
<name>A0A174C3V7_9FIRM</name>
<evidence type="ECO:0000313" key="2">
    <source>
        <dbReference type="Proteomes" id="UP000095706"/>
    </source>
</evidence>
<dbReference type="SUPFAM" id="SSF46785">
    <property type="entry name" value="Winged helix' DNA-binding domain"/>
    <property type="match status" value="1"/>
</dbReference>
<sequence>MSEKGLTNISLKKINKSKVYQYIYRKKKTSKQQIVQELQMGLSTVSQNLNLLEQEGLIEKNGFFASTGGRKANAIQIVSDFKLSIGIGILISSHPGCVLLP</sequence>
<dbReference type="RefSeq" id="WP_055227078.1">
    <property type="nucleotide sequence ID" value="NZ_CAXSRP010000003.1"/>
</dbReference>
<proteinExistence type="predicted"/>
<dbReference type="Proteomes" id="UP000095706">
    <property type="component" value="Unassembled WGS sequence"/>
</dbReference>
<protein>
    <submittedName>
        <fullName evidence="1">Uncharacterized protein conserved in archaea</fullName>
    </submittedName>
</protein>
<organism evidence="1 2">
    <name type="scientific">Fusicatenibacter saccharivorans</name>
    <dbReference type="NCBI Taxonomy" id="1150298"/>
    <lineage>
        <taxon>Bacteria</taxon>
        <taxon>Bacillati</taxon>
        <taxon>Bacillota</taxon>
        <taxon>Clostridia</taxon>
        <taxon>Lachnospirales</taxon>
        <taxon>Lachnospiraceae</taxon>
        <taxon>Fusicatenibacter</taxon>
    </lineage>
</organism>
<dbReference type="AlphaFoldDB" id="A0A174C3V7"/>
<gene>
    <name evidence="1" type="ORF">ERS852406_01228</name>
</gene>